<dbReference type="SUPFAM" id="SSF46934">
    <property type="entry name" value="UBA-like"/>
    <property type="match status" value="1"/>
</dbReference>
<feature type="region of interest" description="Disordered" evidence="12">
    <location>
        <begin position="2627"/>
        <end position="2662"/>
    </location>
</feature>
<dbReference type="Pfam" id="PF00632">
    <property type="entry name" value="HECT"/>
    <property type="match status" value="1"/>
</dbReference>
<feature type="compositionally biased region" description="Polar residues" evidence="12">
    <location>
        <begin position="2120"/>
        <end position="2142"/>
    </location>
</feature>
<feature type="compositionally biased region" description="Polar residues" evidence="12">
    <location>
        <begin position="2630"/>
        <end position="2647"/>
    </location>
</feature>
<reference evidence="16 17" key="1">
    <citation type="submission" date="2017-03" db="EMBL/GenBank/DDBJ databases">
        <title>Genome of the blue death feigning beetle - Asbolus verrucosus.</title>
        <authorList>
            <person name="Rider S.D."/>
        </authorList>
    </citation>
    <scope>NUCLEOTIDE SEQUENCE [LARGE SCALE GENOMIC DNA]</scope>
    <source>
        <strain evidence="16">Butters</strain>
        <tissue evidence="16">Head and leg muscle</tissue>
    </source>
</reference>
<keyword evidence="6" id="KW-0808">Transferase</keyword>
<dbReference type="Gene3D" id="3.30.720.50">
    <property type="match status" value="1"/>
</dbReference>
<accession>A0A482V8N4</accession>
<evidence type="ECO:0000256" key="6">
    <source>
        <dbReference type="ARBA" id="ARBA00022679"/>
    </source>
</evidence>
<dbReference type="PROSITE" id="PS50237">
    <property type="entry name" value="HECT"/>
    <property type="match status" value="1"/>
</dbReference>
<feature type="region of interest" description="Disordered" evidence="12">
    <location>
        <begin position="2193"/>
        <end position="2282"/>
    </location>
</feature>
<feature type="region of interest" description="Disordered" evidence="12">
    <location>
        <begin position="1278"/>
        <end position="1302"/>
    </location>
</feature>
<evidence type="ECO:0000256" key="5">
    <source>
        <dbReference type="ARBA" id="ARBA00022553"/>
    </source>
</evidence>
<feature type="region of interest" description="Disordered" evidence="12">
    <location>
        <begin position="694"/>
        <end position="743"/>
    </location>
</feature>
<dbReference type="FunFam" id="1.10.8.10:FF:000019">
    <property type="entry name" value="Putative e3 ubiquitin-protein ligase huwe1 isoform x2"/>
    <property type="match status" value="1"/>
</dbReference>
<dbReference type="InterPro" id="IPR010314">
    <property type="entry name" value="E3_Ub_ligase_DUF913"/>
</dbReference>
<dbReference type="SMART" id="SM00165">
    <property type="entry name" value="UBA"/>
    <property type="match status" value="1"/>
</dbReference>
<dbReference type="Proteomes" id="UP000292052">
    <property type="component" value="Unassembled WGS sequence"/>
</dbReference>
<feature type="compositionally biased region" description="Acidic residues" evidence="12">
    <location>
        <begin position="715"/>
        <end position="726"/>
    </location>
</feature>
<comment type="pathway">
    <text evidence="3">Protein modification; protein ubiquitination.</text>
</comment>
<evidence type="ECO:0000259" key="15">
    <source>
        <dbReference type="PROSITE" id="PS50918"/>
    </source>
</evidence>
<dbReference type="PROSITE" id="PS50030">
    <property type="entry name" value="UBA"/>
    <property type="match status" value="1"/>
</dbReference>
<dbReference type="EC" id="2.3.2.26" evidence="4"/>
<dbReference type="PROSITE" id="PS50918">
    <property type="entry name" value="WWE"/>
    <property type="match status" value="1"/>
</dbReference>
<feature type="region of interest" description="Disordered" evidence="12">
    <location>
        <begin position="2113"/>
        <end position="2145"/>
    </location>
</feature>
<evidence type="ECO:0000259" key="13">
    <source>
        <dbReference type="PROSITE" id="PS50030"/>
    </source>
</evidence>
<dbReference type="FunFam" id="3.30.2160.10:FF:000001">
    <property type="entry name" value="E3 ubiquitin-protein ligase NEDD4-like"/>
    <property type="match status" value="1"/>
</dbReference>
<evidence type="ECO:0000256" key="8">
    <source>
        <dbReference type="ARBA" id="ARBA00023242"/>
    </source>
</evidence>
<feature type="compositionally biased region" description="Polar residues" evidence="12">
    <location>
        <begin position="1278"/>
        <end position="1294"/>
    </location>
</feature>
<evidence type="ECO:0000313" key="17">
    <source>
        <dbReference type="Proteomes" id="UP000292052"/>
    </source>
</evidence>
<dbReference type="GO" id="GO:0061630">
    <property type="term" value="F:ubiquitin protein ligase activity"/>
    <property type="evidence" value="ECO:0007669"/>
    <property type="project" value="UniProtKB-EC"/>
</dbReference>
<dbReference type="PANTHER" id="PTHR11254:SF67">
    <property type="entry name" value="E3 UBIQUITIN-PROTEIN LIGASE HUWE1"/>
    <property type="match status" value="1"/>
</dbReference>
<keyword evidence="7 10" id="KW-0833">Ubl conjugation pathway</keyword>
<evidence type="ECO:0000256" key="11">
    <source>
        <dbReference type="SAM" id="Coils"/>
    </source>
</evidence>
<dbReference type="Gene3D" id="3.90.1750.10">
    <property type="entry name" value="Hect, E3 ligase catalytic domains"/>
    <property type="match status" value="1"/>
</dbReference>
<evidence type="ECO:0000256" key="1">
    <source>
        <dbReference type="ARBA" id="ARBA00000885"/>
    </source>
</evidence>
<dbReference type="InterPro" id="IPR035983">
    <property type="entry name" value="Hect_E3_ubiquitin_ligase"/>
</dbReference>
<dbReference type="PANTHER" id="PTHR11254">
    <property type="entry name" value="HECT DOMAIN UBIQUITIN-PROTEIN LIGASE"/>
    <property type="match status" value="1"/>
</dbReference>
<evidence type="ECO:0000256" key="7">
    <source>
        <dbReference type="ARBA" id="ARBA00022786"/>
    </source>
</evidence>
<evidence type="ECO:0000256" key="3">
    <source>
        <dbReference type="ARBA" id="ARBA00004906"/>
    </source>
</evidence>
<dbReference type="Pfam" id="PF14377">
    <property type="entry name" value="UBM"/>
    <property type="match status" value="1"/>
</dbReference>
<comment type="similarity">
    <text evidence="9">Belongs to the UPL family. TOM1/PTR1 subfamily.</text>
</comment>
<evidence type="ECO:0000313" key="16">
    <source>
        <dbReference type="EMBL" id="RZB39554.1"/>
    </source>
</evidence>
<dbReference type="GO" id="GO:0006511">
    <property type="term" value="P:ubiquitin-dependent protein catabolic process"/>
    <property type="evidence" value="ECO:0007669"/>
    <property type="project" value="TreeGrafter"/>
</dbReference>
<comment type="caution">
    <text evidence="16">The sequence shown here is derived from an EMBL/GenBank/DDBJ whole genome shotgun (WGS) entry which is preliminary data.</text>
</comment>
<dbReference type="Pfam" id="PF02825">
    <property type="entry name" value="WWE"/>
    <property type="match status" value="1"/>
</dbReference>
<gene>
    <name evidence="16" type="ORF">BDFB_000290</name>
</gene>
<protein>
    <recommendedName>
        <fullName evidence="4">HECT-type E3 ubiquitin transferase</fullName>
        <ecNumber evidence="4">2.3.2.26</ecNumber>
    </recommendedName>
</protein>
<evidence type="ECO:0000256" key="10">
    <source>
        <dbReference type="PROSITE-ProRule" id="PRU00104"/>
    </source>
</evidence>
<feature type="compositionally biased region" description="Acidic residues" evidence="12">
    <location>
        <begin position="2245"/>
        <end position="2274"/>
    </location>
</feature>
<dbReference type="InterPro" id="IPR009060">
    <property type="entry name" value="UBA-like_sf"/>
</dbReference>
<feature type="compositionally biased region" description="Polar residues" evidence="12">
    <location>
        <begin position="3116"/>
        <end position="3140"/>
    </location>
</feature>
<name>A0A482V8N4_ASBVE</name>
<feature type="domain" description="WWE" evidence="15">
    <location>
        <begin position="1554"/>
        <end position="1631"/>
    </location>
</feature>
<dbReference type="InterPro" id="IPR050409">
    <property type="entry name" value="E3_ubiq-protein_ligase"/>
</dbReference>
<dbReference type="GO" id="GO:0009966">
    <property type="term" value="P:regulation of signal transduction"/>
    <property type="evidence" value="ECO:0007669"/>
    <property type="project" value="UniProtKB-ARBA"/>
</dbReference>
<evidence type="ECO:0000256" key="12">
    <source>
        <dbReference type="SAM" id="MobiDB-lite"/>
    </source>
</evidence>
<dbReference type="GO" id="GO:0000209">
    <property type="term" value="P:protein polyubiquitination"/>
    <property type="evidence" value="ECO:0007669"/>
    <property type="project" value="TreeGrafter"/>
</dbReference>
<keyword evidence="17" id="KW-1185">Reference proteome</keyword>
<dbReference type="SMART" id="SM00119">
    <property type="entry name" value="HECTc"/>
    <property type="match status" value="1"/>
</dbReference>
<dbReference type="InterPro" id="IPR037197">
    <property type="entry name" value="WWE_dom_sf"/>
</dbReference>
<dbReference type="FunFam" id="3.90.1750.10:FF:000003">
    <property type="entry name" value="E3 ubiquitin-protein ligase UPL1"/>
    <property type="match status" value="1"/>
</dbReference>
<organism evidence="16 17">
    <name type="scientific">Asbolus verrucosus</name>
    <name type="common">Desert ironclad beetle</name>
    <dbReference type="NCBI Taxonomy" id="1661398"/>
    <lineage>
        <taxon>Eukaryota</taxon>
        <taxon>Metazoa</taxon>
        <taxon>Ecdysozoa</taxon>
        <taxon>Arthropoda</taxon>
        <taxon>Hexapoda</taxon>
        <taxon>Insecta</taxon>
        <taxon>Pterygota</taxon>
        <taxon>Neoptera</taxon>
        <taxon>Endopterygota</taxon>
        <taxon>Coleoptera</taxon>
        <taxon>Polyphaga</taxon>
        <taxon>Cucujiformia</taxon>
        <taxon>Tenebrionidae</taxon>
        <taxon>Pimeliinae</taxon>
        <taxon>Asbolus</taxon>
    </lineage>
</organism>
<dbReference type="Gene3D" id="1.10.8.10">
    <property type="entry name" value="DNA helicase RuvA subunit, C-terminal domain"/>
    <property type="match status" value="1"/>
</dbReference>
<keyword evidence="11" id="KW-0175">Coiled coil</keyword>
<dbReference type="InterPro" id="IPR041918">
    <property type="entry name" value="UBA_HUWE1"/>
</dbReference>
<dbReference type="Pfam" id="PF00627">
    <property type="entry name" value="UBA"/>
    <property type="match status" value="1"/>
</dbReference>
<feature type="region of interest" description="Disordered" evidence="12">
    <location>
        <begin position="3104"/>
        <end position="3140"/>
    </location>
</feature>
<keyword evidence="5" id="KW-0597">Phosphoprotein</keyword>
<comment type="caution">
    <text evidence="10">Lacks conserved residue(s) required for the propagation of feature annotation.</text>
</comment>
<dbReference type="EMBL" id="QDEB01127418">
    <property type="protein sequence ID" value="RZB39554.1"/>
    <property type="molecule type" value="Genomic_DNA"/>
</dbReference>
<feature type="coiled-coil region" evidence="11">
    <location>
        <begin position="3017"/>
        <end position="3047"/>
    </location>
</feature>
<dbReference type="InterPro" id="IPR000569">
    <property type="entry name" value="HECT_dom"/>
</dbReference>
<dbReference type="GO" id="GO:0005737">
    <property type="term" value="C:cytoplasm"/>
    <property type="evidence" value="ECO:0007669"/>
    <property type="project" value="TreeGrafter"/>
</dbReference>
<evidence type="ECO:0000259" key="14">
    <source>
        <dbReference type="PROSITE" id="PS50237"/>
    </source>
</evidence>
<dbReference type="SUPFAM" id="SSF117839">
    <property type="entry name" value="WWE domain"/>
    <property type="match status" value="1"/>
</dbReference>
<dbReference type="InterPro" id="IPR015940">
    <property type="entry name" value="UBA"/>
</dbReference>
<dbReference type="InterPro" id="IPR004170">
    <property type="entry name" value="WWE_dom"/>
</dbReference>
<feature type="compositionally biased region" description="Low complexity" evidence="12">
    <location>
        <begin position="1860"/>
        <end position="1874"/>
    </location>
</feature>
<proteinExistence type="inferred from homology"/>
<comment type="catalytic activity">
    <reaction evidence="1">
        <text>S-ubiquitinyl-[E2 ubiquitin-conjugating enzyme]-L-cysteine + [acceptor protein]-L-lysine = [E2 ubiquitin-conjugating enzyme]-L-cysteine + N(6)-ubiquitinyl-[acceptor protein]-L-lysine.</text>
        <dbReference type="EC" id="2.3.2.26"/>
    </reaction>
</comment>
<feature type="compositionally biased region" description="Polar residues" evidence="12">
    <location>
        <begin position="2230"/>
        <end position="2243"/>
    </location>
</feature>
<evidence type="ECO:0000256" key="4">
    <source>
        <dbReference type="ARBA" id="ARBA00012485"/>
    </source>
</evidence>
<sequence>MKIDRSRVRKSTSDVPIECQQLIERLQACSRTELLEELSKINTWTFGKCELLHWALVLDVFDKILGEAGRKSFENKWALNCDTHYNSTNWGGKENGFGLADCCKADQPMPPSATTLHVEFHREFEDPKDICSKNGKHSPHIIHIEHVDKIHKTPAEIMKSLLGIYYVPPDKQMWLFTHVRLAHHFADYNNRLLCVQARLQALSVLVYSNAIQDSPHNLLYNGLLEELVELVEMKEPHLVEIRSAALRTLTAIIHLDRNPHIPKKPGSRLNNIIDVTGASQYHGFLPLLVRNCIITLTNQGGENQNLKKDDSDVDKSDDIEVESEEGKFVENSDVTMTPQQPLDPNAKFPLSLATALFSFLYHLASYETGGEALVSCGMMESLLQVINWHGVELEHITFVTRAVRVIDLITNIDMQAFQTHGGLQSFINRLDVEVKLCKEEQLYEITSTVSDQTFLDDNAAAGPSTETGHDSIVECTKLIELEYHAENVGKTCLPQRAALLKSMLNFLKKALQDSTFSDNIRHLMEGTLPNSLKNIIANAEYYGPSLFLLATDVVTVYVYQEPSLLSALQDNGLIEVVLHSLLVKEIPATREVLGSLPNVFSALCLNNRGLQSFIKCKPFEKTFSVLLSPDYLPAMRRRRSSEPMADTACNLGNAMDELMRHQPTLKTDAIKAIIDLLEELVNLGTDPKYICWKPHSKSEVSPSSSTRSATNTEGSSDEEDEDEEEASTSSQNAQNDAQVQQENSERTPIALIDYILNTMKFIDAILSNNSTDDHCREFVQQGGLRPLLKILGLPNLPVNCPVTNPAQAVATVCKSILNLAHETNLFKEGLAQLSEVLEVLKPMYTKLDVPSGPKLLLELAGASNVENAFNNASVTPLLHAMGAAHGYIIMLVHVCRTGQSEIRNLSLQNWGSEEGLRVIKGLADLYTSLVWESTLLLAYCSEEYIPSDFTREDIEKLNAFFDKVCRVLRLPHTYNQRLVLQCESSNTGSDSTVNVASAMEALTTNPPTISMDVDQEAVTLNLSTSLKYIKPLLGASSRLGRALAELFGLLVKLCVGSPIRQRRGQNIIAAPPLPTPYARSVATALNVLLADGLDYERLPACPLLKSRITFLICSVGFTSPMLFDEKRYPYHLMLKKFVALGGQATFFNTFRWALSAGGTIPIEKAFEQGALPEGTAGFLDAWLMLLEKMVNPKAILESPHIISNRSTQSSTYRGYSFDPLKYLIQIHKLAFEAVMLLWDKAPIASYGTRLSENILTILRHILRGEKIIKEKLKAEENMTTDLSRPKATSSSNSNREPEVNPESLSQLMDMGFSREHVTDALLNTLTVEQATDYLLTNPPSLYRISQSFMNSDSFEDDQVMQAIAISLGVSNNSPSVSKKKQIQDDGKPLSESLIDEFTNHALEACLKLLDATPESVHKICELLVTIMKRNGRTFRDNLLDTLVKEIYDSAETVWLYYLDQDNDPDYQNIMDLPCTSRLGNYIHLYILFFEVSSYFEMKIPCALAVHKTGLVNLLIKLICMVEKVMNRSENFNEPKWLASSFLLIDAVSKVSTCTHRKRNMHLSTTRVWRWFQLETGKWTPYSNSNNKLINDAYWNGEQSVRVTCGRRRYTVTFSNMLQLNDESGNNRPICMTLINSGLPSCSDVSVVNSEESLEAELTEKEEKRCTLVPNLDKTQETEIVRACVKFMHMPIDKDLLHSILQICIRLTRNFDLAKIFVQEGGVKCLLKMKQVREFAGFGILATILIRHALEEPNTLSYAIEKIIRARTLSTIPPYYKELLYLTRQIGGAVTRSPETFFEVAKNILRIDTEVNREDIDLGIPVKTEPPTRTRAPPLEEVVSNEVICDLLNALLKPLEFADETQSQSSPQNTTQNPSKSTTDNLSGDIDDSGPGTPASRTQTDANSENRSDSEQKKKKMMLPKSVILKILGDAVVSYGPVARIITEYTYKAGSADCLKEDCTALAFILDKILPETENISDSDCSTMCRMLIAAIASSNHSPEAQFTLVSEVRAALLRALMMPESTEKHSQVQLIAGIISIMIDNCPSSQARVKSQPPTPQMNNIVRLMIRKSLFNDLARVPHYLDLSSPNTPFTVNACLKSLEALSRIVNQPVPANVQKSKKNQQPTDESAGTQSGTSTEGTNAQREVVIDDSVVIEDSENTEHDIAVVTSTIEVEANENENVLVHMIDQLLEQGNDNNQSFSDVASSRNHTMDIDEDGNLTYEHERDATEELMSTDSGESDSNPSDQVEDEENDDNEGDDENIDDADDTNYDDEDGSDRRRASYMDRNDDVLMIQYTNPGAENEVVTRMVAYPMGDHAAFPMPLFDEINNSSDHTGPIVHPLLLSRNTTESSSSTVTRTQRVTRARRYQYLFNPRNPNPPVILQRLLGPHEPQVTLASANSILGGPPEMRESARLVVMDNFGLLPSHEEQIDFVDQSGYLFGPSLAATLNHISPVLHWWNIESKCLDYESVYDSTTEVCNKLIPILIKHRNVEMVDKKKSDAETLRRRFMDNTFAEDCGINYKYIKPVDDSTEPNATDVEQNKFAEIHDLFQGIVEQSDQENNEENSSRDNEDVFYCSRNRASCGSVGDIFEETLNQQINSLSNAERDPIPTEDSVTANSMQEPEEILGPSLMSTPQTPANSEPGPSSDQVEEIPDGVDPSFLEALPPDMRQEVLEQHRILRLQQRIASRILLFTDDPHLGKLRLHRVIRNLCYHAPTREWIVNALLSIIDKSVHVKPDENLNKPVRKMPKPGPLSSKLMTDSKLLQNNGNWLNIRMEAALGCSANVFIVNRTSTGKRSDRSSSASISIHPQAAPIVCRNALDLFTSLAKAFPSCLLPIKCIRDDREDKNNLSPVRVKTDGSCDFWDILLKLDSVSTKKGKSIPKSSNSNSSAESDNKVVSFEQSVFGQLLNMLSSPVVNRNTQLTDNLLRLLSVITSGMPELAKPNVPIKSSKSKHQKMENLTPTHALHLAVNVITYKNCSEEGLEFITNLLLNLASSTLEMSYMILNLLLTGAVRIGEIVREQIQDMLKELKELNNAQKRKQNVKRSDASWFYDIPALSDQLSSIDSLWETLSQCLSELEHTPDHHAVLVLQPAVEAFFLVHSPQQGPSKKDQQDTEQNASQSTEGQASSESSEHPTQASDVKFVNAEIELNTAETNTKAAVPPEQQKFLSFAEKHRRVLNQILRQSTSHLADGPFAVLVDHTRILDFDIKRRYFRSELERMDQGIRREETAVHVRRSHIFEDSFRELYRRSPEEWKNRFYIVFEDEEGQDAGGLLREWYVIISRDIFNPMYALFTVSPGDRVTYMINSASHYNPNHLCYYKFVGRVIAKAIYDNKLLECYFTRSFYKHILGIPVKYTDMESEDYSFYRGLVYLMENNINNLGLDLTFSTEINEFGVTETRDLIINGRHVPVTEETKMEYIRLSCQMKMTGAIKQQ</sequence>
<evidence type="ECO:0000256" key="2">
    <source>
        <dbReference type="ARBA" id="ARBA00004123"/>
    </source>
</evidence>
<evidence type="ECO:0000256" key="9">
    <source>
        <dbReference type="ARBA" id="ARBA00034494"/>
    </source>
</evidence>
<dbReference type="CDD" id="cd14288">
    <property type="entry name" value="UBA_HUWE1"/>
    <property type="match status" value="1"/>
</dbReference>
<keyword evidence="8" id="KW-0539">Nucleus</keyword>
<dbReference type="InterPro" id="IPR025527">
    <property type="entry name" value="HUWE1/Rev1_UBM"/>
</dbReference>
<dbReference type="Pfam" id="PF06025">
    <property type="entry name" value="DUF913"/>
    <property type="match status" value="1"/>
</dbReference>
<feature type="domain" description="UBA" evidence="13">
    <location>
        <begin position="1298"/>
        <end position="1337"/>
    </location>
</feature>
<dbReference type="STRING" id="1661398.A0A482V8N4"/>
<feature type="region of interest" description="Disordered" evidence="12">
    <location>
        <begin position="1858"/>
        <end position="1914"/>
    </location>
</feature>
<feature type="compositionally biased region" description="Low complexity" evidence="12">
    <location>
        <begin position="699"/>
        <end position="708"/>
    </location>
</feature>
<feature type="compositionally biased region" description="Polar residues" evidence="12">
    <location>
        <begin position="2193"/>
        <end position="2207"/>
    </location>
</feature>
<feature type="compositionally biased region" description="Polar residues" evidence="12">
    <location>
        <begin position="731"/>
        <end position="742"/>
    </location>
</feature>
<dbReference type="OrthoDB" id="8068875at2759"/>
<dbReference type="GO" id="GO:0005634">
    <property type="term" value="C:nucleus"/>
    <property type="evidence" value="ECO:0007669"/>
    <property type="project" value="UniProtKB-SubCell"/>
</dbReference>
<dbReference type="Gene3D" id="3.30.2160.10">
    <property type="entry name" value="Hect, E3 ligase catalytic domain"/>
    <property type="match status" value="1"/>
</dbReference>
<comment type="subcellular location">
    <subcellularLocation>
        <location evidence="2">Nucleus</location>
    </subcellularLocation>
</comment>
<dbReference type="Gene3D" id="6.10.250.1630">
    <property type="match status" value="1"/>
</dbReference>
<dbReference type="SUPFAM" id="SSF56204">
    <property type="entry name" value="Hect, E3 ligase catalytic domain"/>
    <property type="match status" value="1"/>
</dbReference>
<feature type="domain" description="HECT" evidence="14">
    <location>
        <begin position="3252"/>
        <end position="3436"/>
    </location>
</feature>